<evidence type="ECO:0000313" key="2">
    <source>
        <dbReference type="Proteomes" id="UP000241769"/>
    </source>
</evidence>
<evidence type="ECO:0000313" key="1">
    <source>
        <dbReference type="EMBL" id="PRP87769.1"/>
    </source>
</evidence>
<sequence>MGEYTISAGKFNTYDSMTIIVHEKWDSISDEDLKESKGFPLLLNHKTIDLTYLVVVPRNTGRLIPRNNVNTLGFHAAFFAGDWNDSPSNVVQQFDQVIIEQDAVLTTFDDEDDERATNACTE</sequence>
<proteinExistence type="predicted"/>
<accession>A0A2P6NUY4</accession>
<keyword evidence="2" id="KW-1185">Reference proteome</keyword>
<dbReference type="Proteomes" id="UP000241769">
    <property type="component" value="Unassembled WGS sequence"/>
</dbReference>
<dbReference type="EMBL" id="MDYQ01000017">
    <property type="protein sequence ID" value="PRP87769.1"/>
    <property type="molecule type" value="Genomic_DNA"/>
</dbReference>
<organism evidence="1 2">
    <name type="scientific">Planoprotostelium fungivorum</name>
    <dbReference type="NCBI Taxonomy" id="1890364"/>
    <lineage>
        <taxon>Eukaryota</taxon>
        <taxon>Amoebozoa</taxon>
        <taxon>Evosea</taxon>
        <taxon>Variosea</taxon>
        <taxon>Cavosteliida</taxon>
        <taxon>Cavosteliaceae</taxon>
        <taxon>Planoprotostelium</taxon>
    </lineage>
</organism>
<dbReference type="InParanoid" id="A0A2P6NUY4"/>
<reference evidence="1 2" key="1">
    <citation type="journal article" date="2018" name="Genome Biol. Evol.">
        <title>Multiple Roots of Fruiting Body Formation in Amoebozoa.</title>
        <authorList>
            <person name="Hillmann F."/>
            <person name="Forbes G."/>
            <person name="Novohradska S."/>
            <person name="Ferling I."/>
            <person name="Riege K."/>
            <person name="Groth M."/>
            <person name="Westermann M."/>
            <person name="Marz M."/>
            <person name="Spaller T."/>
            <person name="Winckler T."/>
            <person name="Schaap P."/>
            <person name="Glockner G."/>
        </authorList>
    </citation>
    <scope>NUCLEOTIDE SEQUENCE [LARGE SCALE GENOMIC DNA]</scope>
    <source>
        <strain evidence="1 2">Jena</strain>
    </source>
</reference>
<name>A0A2P6NUY4_9EUKA</name>
<gene>
    <name evidence="1" type="ORF">PROFUN_04243</name>
</gene>
<protein>
    <submittedName>
        <fullName evidence="1">Uncharacterized protein</fullName>
    </submittedName>
</protein>
<comment type="caution">
    <text evidence="1">The sequence shown here is derived from an EMBL/GenBank/DDBJ whole genome shotgun (WGS) entry which is preliminary data.</text>
</comment>
<dbReference type="AlphaFoldDB" id="A0A2P6NUY4"/>